<dbReference type="InParanoid" id="A0A0N7KLS6"/>
<dbReference type="Proteomes" id="UP000059680">
    <property type="component" value="Chromosome 6"/>
</dbReference>
<name>A0A0N7KLS6_ORYSJ</name>
<reference evidence="2" key="1">
    <citation type="journal article" date="2005" name="Nature">
        <title>The map-based sequence of the rice genome.</title>
        <authorList>
            <consortium name="International rice genome sequencing project (IRGSP)"/>
            <person name="Matsumoto T."/>
            <person name="Wu J."/>
            <person name="Kanamori H."/>
            <person name="Katayose Y."/>
            <person name="Fujisawa M."/>
            <person name="Namiki N."/>
            <person name="Mizuno H."/>
            <person name="Yamamoto K."/>
            <person name="Antonio B.A."/>
            <person name="Baba T."/>
            <person name="Sakata K."/>
            <person name="Nagamura Y."/>
            <person name="Aoki H."/>
            <person name="Arikawa K."/>
            <person name="Arita K."/>
            <person name="Bito T."/>
            <person name="Chiden Y."/>
            <person name="Fujitsuka N."/>
            <person name="Fukunaka R."/>
            <person name="Hamada M."/>
            <person name="Harada C."/>
            <person name="Hayashi A."/>
            <person name="Hijishita S."/>
            <person name="Honda M."/>
            <person name="Hosokawa S."/>
            <person name="Ichikawa Y."/>
            <person name="Idonuma A."/>
            <person name="Iijima M."/>
            <person name="Ikeda M."/>
            <person name="Ikeno M."/>
            <person name="Ito K."/>
            <person name="Ito S."/>
            <person name="Ito T."/>
            <person name="Ito Y."/>
            <person name="Ito Y."/>
            <person name="Iwabuchi A."/>
            <person name="Kamiya K."/>
            <person name="Karasawa W."/>
            <person name="Kurita K."/>
            <person name="Katagiri S."/>
            <person name="Kikuta A."/>
            <person name="Kobayashi H."/>
            <person name="Kobayashi N."/>
            <person name="Machita K."/>
            <person name="Maehara T."/>
            <person name="Masukawa M."/>
            <person name="Mizubayashi T."/>
            <person name="Mukai Y."/>
            <person name="Nagasaki H."/>
            <person name="Nagata Y."/>
            <person name="Naito S."/>
            <person name="Nakashima M."/>
            <person name="Nakama Y."/>
            <person name="Nakamichi Y."/>
            <person name="Nakamura M."/>
            <person name="Meguro A."/>
            <person name="Negishi M."/>
            <person name="Ohta I."/>
            <person name="Ohta T."/>
            <person name="Okamoto M."/>
            <person name="Ono N."/>
            <person name="Saji S."/>
            <person name="Sakaguchi M."/>
            <person name="Sakai K."/>
            <person name="Shibata M."/>
            <person name="Shimokawa T."/>
            <person name="Song J."/>
            <person name="Takazaki Y."/>
            <person name="Terasawa K."/>
            <person name="Tsugane M."/>
            <person name="Tsuji K."/>
            <person name="Ueda S."/>
            <person name="Waki K."/>
            <person name="Yamagata H."/>
            <person name="Yamamoto M."/>
            <person name="Yamamoto S."/>
            <person name="Yamane H."/>
            <person name="Yoshiki S."/>
            <person name="Yoshihara R."/>
            <person name="Yukawa K."/>
            <person name="Zhong H."/>
            <person name="Yano M."/>
            <person name="Yuan Q."/>
            <person name="Ouyang S."/>
            <person name="Liu J."/>
            <person name="Jones K.M."/>
            <person name="Gansberger K."/>
            <person name="Moffat K."/>
            <person name="Hill J."/>
            <person name="Bera J."/>
            <person name="Fadrosh D."/>
            <person name="Jin S."/>
            <person name="Johri S."/>
            <person name="Kim M."/>
            <person name="Overton L."/>
            <person name="Reardon M."/>
            <person name="Tsitrin T."/>
            <person name="Vuong H."/>
            <person name="Weaver B."/>
            <person name="Ciecko A."/>
            <person name="Tallon L."/>
            <person name="Jackson J."/>
            <person name="Pai G."/>
            <person name="Aken S.V."/>
            <person name="Utterback T."/>
            <person name="Reidmuller S."/>
            <person name="Feldblyum T."/>
            <person name="Hsiao J."/>
            <person name="Zismann V."/>
            <person name="Iobst S."/>
            <person name="de Vazeille A.R."/>
            <person name="Buell C.R."/>
            <person name="Ying K."/>
            <person name="Li Y."/>
            <person name="Lu T."/>
            <person name="Huang Y."/>
            <person name="Zhao Q."/>
            <person name="Feng Q."/>
            <person name="Zhang L."/>
            <person name="Zhu J."/>
            <person name="Weng Q."/>
            <person name="Mu J."/>
            <person name="Lu Y."/>
            <person name="Fan D."/>
            <person name="Liu Y."/>
            <person name="Guan J."/>
            <person name="Zhang Y."/>
            <person name="Yu S."/>
            <person name="Liu X."/>
            <person name="Zhang Y."/>
            <person name="Hong G."/>
            <person name="Han B."/>
            <person name="Choisne N."/>
            <person name="Demange N."/>
            <person name="Orjeda G."/>
            <person name="Samain S."/>
            <person name="Cattolico L."/>
            <person name="Pelletier E."/>
            <person name="Couloux A."/>
            <person name="Segurens B."/>
            <person name="Wincker P."/>
            <person name="D'Hont A."/>
            <person name="Scarpelli C."/>
            <person name="Weissenbach J."/>
            <person name="Salanoubat M."/>
            <person name="Quetier F."/>
            <person name="Yu Y."/>
            <person name="Kim H.R."/>
            <person name="Rambo T."/>
            <person name="Currie J."/>
            <person name="Collura K."/>
            <person name="Luo M."/>
            <person name="Yang T."/>
            <person name="Ammiraju J.S.S."/>
            <person name="Engler F."/>
            <person name="Soderlund C."/>
            <person name="Wing R.A."/>
            <person name="Palmer L.E."/>
            <person name="de la Bastide M."/>
            <person name="Spiegel L."/>
            <person name="Nascimento L."/>
            <person name="Zutavern T."/>
            <person name="O'Shaughnessy A."/>
            <person name="Dike S."/>
            <person name="Dedhia N."/>
            <person name="Preston R."/>
            <person name="Balija V."/>
            <person name="McCombie W.R."/>
            <person name="Chow T."/>
            <person name="Chen H."/>
            <person name="Chung M."/>
            <person name="Chen C."/>
            <person name="Shaw J."/>
            <person name="Wu H."/>
            <person name="Hsiao K."/>
            <person name="Chao Y."/>
            <person name="Chu M."/>
            <person name="Cheng C."/>
            <person name="Hour A."/>
            <person name="Lee P."/>
            <person name="Lin S."/>
            <person name="Lin Y."/>
            <person name="Liou J."/>
            <person name="Liu S."/>
            <person name="Hsing Y."/>
            <person name="Raghuvanshi S."/>
            <person name="Mohanty A."/>
            <person name="Bharti A.K."/>
            <person name="Gaur A."/>
            <person name="Gupta V."/>
            <person name="Kumar D."/>
            <person name="Ravi V."/>
            <person name="Vij S."/>
            <person name="Kapur A."/>
            <person name="Khurana P."/>
            <person name="Khurana P."/>
            <person name="Khurana J.P."/>
            <person name="Tyagi A.K."/>
            <person name="Gaikwad K."/>
            <person name="Singh A."/>
            <person name="Dalal V."/>
            <person name="Srivastava S."/>
            <person name="Dixit A."/>
            <person name="Pal A.K."/>
            <person name="Ghazi I.A."/>
            <person name="Yadav M."/>
            <person name="Pandit A."/>
            <person name="Bhargava A."/>
            <person name="Sureshbabu K."/>
            <person name="Batra K."/>
            <person name="Sharma T.R."/>
            <person name="Mohapatra T."/>
            <person name="Singh N.K."/>
            <person name="Messing J."/>
            <person name="Nelson A.B."/>
            <person name="Fuks G."/>
            <person name="Kavchok S."/>
            <person name="Keizer G."/>
            <person name="Linton E."/>
            <person name="Llaca V."/>
            <person name="Song R."/>
            <person name="Tanyolac B."/>
            <person name="Young S."/>
            <person name="Ho-Il K."/>
            <person name="Hahn J.H."/>
            <person name="Sangsakoo G."/>
            <person name="Vanavichit A."/>
            <person name="de Mattos Luiz.A.T."/>
            <person name="Zimmer P.D."/>
            <person name="Malone G."/>
            <person name="Dellagostin O."/>
            <person name="de Oliveira A.C."/>
            <person name="Bevan M."/>
            <person name="Bancroft I."/>
            <person name="Minx P."/>
            <person name="Cordum H."/>
            <person name="Wilson R."/>
            <person name="Cheng Z."/>
            <person name="Jin W."/>
            <person name="Jiang J."/>
            <person name="Leong S.A."/>
            <person name="Iwama H."/>
            <person name="Gojobori T."/>
            <person name="Itoh T."/>
            <person name="Niimura Y."/>
            <person name="Fujii Y."/>
            <person name="Habara T."/>
            <person name="Sakai H."/>
            <person name="Sato Y."/>
            <person name="Wilson G."/>
            <person name="Kumar K."/>
            <person name="McCouch S."/>
            <person name="Juretic N."/>
            <person name="Hoen D."/>
            <person name="Wright S."/>
            <person name="Bruskiewich R."/>
            <person name="Bureau T."/>
            <person name="Miyao A."/>
            <person name="Hirochika H."/>
            <person name="Nishikawa T."/>
            <person name="Kadowaki K."/>
            <person name="Sugiura M."/>
            <person name="Burr B."/>
            <person name="Sasaki T."/>
        </authorList>
    </citation>
    <scope>NUCLEOTIDE SEQUENCE [LARGE SCALE GENOMIC DNA]</scope>
    <source>
        <strain evidence="2">cv. Nipponbare</strain>
    </source>
</reference>
<dbReference type="AlphaFoldDB" id="A0A0N7KLS6"/>
<sequence>MSFGVRICLSPWFTPPTSFHGERLYLYAHGPRGIRVAIHGTPPSPSWLLAALPLPFVVPIWLHGASPSIHPLLLIRLCHRPWYWKEEGSRKHWQQ</sequence>
<evidence type="ECO:0000313" key="2">
    <source>
        <dbReference type="Proteomes" id="UP000059680"/>
    </source>
</evidence>
<reference evidence="1 2" key="3">
    <citation type="journal article" date="2013" name="Rice">
        <title>Improvement of the Oryza sativa Nipponbare reference genome using next generation sequence and optical map data.</title>
        <authorList>
            <person name="Kawahara Y."/>
            <person name="de la Bastide M."/>
            <person name="Hamilton J.P."/>
            <person name="Kanamori H."/>
            <person name="McCombie W.R."/>
            <person name="Ouyang S."/>
            <person name="Schwartz D.C."/>
            <person name="Tanaka T."/>
            <person name="Wu J."/>
            <person name="Zhou S."/>
            <person name="Childs K.L."/>
            <person name="Davidson R.M."/>
            <person name="Lin H."/>
            <person name="Quesada-Ocampo L."/>
            <person name="Vaillancourt B."/>
            <person name="Sakai H."/>
            <person name="Lee S.S."/>
            <person name="Kim J."/>
            <person name="Numa H."/>
            <person name="Itoh T."/>
            <person name="Buell C.R."/>
            <person name="Matsumoto T."/>
        </authorList>
    </citation>
    <scope>NUCLEOTIDE SEQUENCE [LARGE SCALE GENOMIC DNA]</scope>
    <source>
        <strain evidence="2">cv. Nipponbare</strain>
    </source>
</reference>
<accession>A0A0N7KLS6</accession>
<proteinExistence type="predicted"/>
<evidence type="ECO:0000313" key="1">
    <source>
        <dbReference type="EMBL" id="BAS96841.1"/>
    </source>
</evidence>
<keyword evidence="2" id="KW-1185">Reference proteome</keyword>
<dbReference type="EMBL" id="AP014962">
    <property type="protein sequence ID" value="BAS96841.1"/>
    <property type="molecule type" value="Genomic_DNA"/>
</dbReference>
<reference evidence="1 2" key="2">
    <citation type="journal article" date="2013" name="Plant Cell Physiol.">
        <title>Rice Annotation Project Database (RAP-DB): an integrative and interactive database for rice genomics.</title>
        <authorList>
            <person name="Sakai H."/>
            <person name="Lee S.S."/>
            <person name="Tanaka T."/>
            <person name="Numa H."/>
            <person name="Kim J."/>
            <person name="Kawahara Y."/>
            <person name="Wakimoto H."/>
            <person name="Yang C.C."/>
            <person name="Iwamoto M."/>
            <person name="Abe T."/>
            <person name="Yamada Y."/>
            <person name="Muto A."/>
            <person name="Inokuchi H."/>
            <person name="Ikemura T."/>
            <person name="Matsumoto T."/>
            <person name="Sasaki T."/>
            <person name="Itoh T."/>
        </authorList>
    </citation>
    <scope>NUCLEOTIDE SEQUENCE [LARGE SCALE GENOMIC DNA]</scope>
    <source>
        <strain evidence="2">cv. Nipponbare</strain>
    </source>
</reference>
<organism evidence="1 2">
    <name type="scientific">Oryza sativa subsp. japonica</name>
    <name type="common">Rice</name>
    <dbReference type="NCBI Taxonomy" id="39947"/>
    <lineage>
        <taxon>Eukaryota</taxon>
        <taxon>Viridiplantae</taxon>
        <taxon>Streptophyta</taxon>
        <taxon>Embryophyta</taxon>
        <taxon>Tracheophyta</taxon>
        <taxon>Spermatophyta</taxon>
        <taxon>Magnoliopsida</taxon>
        <taxon>Liliopsida</taxon>
        <taxon>Poales</taxon>
        <taxon>Poaceae</taxon>
        <taxon>BOP clade</taxon>
        <taxon>Oryzoideae</taxon>
        <taxon>Oryzeae</taxon>
        <taxon>Oryzinae</taxon>
        <taxon>Oryza</taxon>
        <taxon>Oryza sativa</taxon>
    </lineage>
</organism>
<protein>
    <submittedName>
        <fullName evidence="1">Os06g0222700 protein</fullName>
    </submittedName>
</protein>
<dbReference type="PaxDb" id="39947-A0A0N7KLS6"/>
<gene>
    <name evidence="1" type="ordered locus">Os06g0222700</name>
    <name evidence="1" type="ORF">OSNPB_060222700</name>
</gene>